<dbReference type="EMBL" id="UAPV01000001">
    <property type="protein sequence ID" value="SPT70790.1"/>
    <property type="molecule type" value="Genomic_DNA"/>
</dbReference>
<feature type="transmembrane region" description="Helical" evidence="2">
    <location>
        <begin position="429"/>
        <end position="449"/>
    </location>
</feature>
<dbReference type="Pfam" id="PF06123">
    <property type="entry name" value="CreD"/>
    <property type="match status" value="1"/>
</dbReference>
<sequence>MNQKSDKNNSNELISTDKDCKEHDKDHKSDDTFNCSSEHTQAQADVRMAEDKKLNTYMRIKDLYGFIKQKGILHKITLHFIIMAFIGCLVLVPMNIFNDLIEDRKGVYKQDKEYFMKLHGPYLIIASPIIYIPLYKKTQSKLARRTVIENKRLIIIADTVKTTVDLKISPKSHGLYKGNAFSADVRYKGIFSLKEFEEALDDNFEVGTPSLFISQNKNIAINAINKIEVCGTKFKVESEEIGYGLGYVQADIQSAFLKARKGSGVVDFDISLVYQGTQGLTFRNFSKRNKVSIKGTGAETFLRPYLKSVRDVAAKPIQSHIADKSFCLEYDMSRTDNVSNYKNMHTYLLLKKAPGVGLDFKEYEYMGFSLIDRLIDYVFLFAAVVYTAIFAFEITVRRFLNVLQLGVLGLALCMFYLLLLAVSEFVLFAYAYAFAALAVVIMTGAYIHALFKKKVYTLVMLCIMCVTYFMLYVILHIQNYALIIGTGFMLLILALAMYATTKLSLVEIKR</sequence>
<dbReference type="PANTHER" id="PTHR30092:SF0">
    <property type="entry name" value="INNER MEMBRANE PROTEIN CRED"/>
    <property type="match status" value="1"/>
</dbReference>
<keyword evidence="4" id="KW-1185">Reference proteome</keyword>
<dbReference type="RefSeq" id="WP_113744822.1">
    <property type="nucleotide sequence ID" value="NZ_UAPV01000001.1"/>
</dbReference>
<feature type="transmembrane region" description="Helical" evidence="2">
    <location>
        <begin position="480"/>
        <end position="500"/>
    </location>
</feature>
<protein>
    <submittedName>
        <fullName evidence="3">Inner membrane protein CreD</fullName>
    </submittedName>
</protein>
<dbReference type="PANTHER" id="PTHR30092">
    <property type="entry name" value="INNER MEMBRANE PROTEIN CRED"/>
    <property type="match status" value="1"/>
</dbReference>
<feature type="transmembrane region" description="Helical" evidence="2">
    <location>
        <begin position="76"/>
        <end position="98"/>
    </location>
</feature>
<evidence type="ECO:0000313" key="3">
    <source>
        <dbReference type="EMBL" id="SPT70790.1"/>
    </source>
</evidence>
<organism evidence="3 4">
    <name type="scientific">Anaerobiospirillum thomasii</name>
    <dbReference type="NCBI Taxonomy" id="179995"/>
    <lineage>
        <taxon>Bacteria</taxon>
        <taxon>Pseudomonadati</taxon>
        <taxon>Pseudomonadota</taxon>
        <taxon>Gammaproteobacteria</taxon>
        <taxon>Aeromonadales</taxon>
        <taxon>Succinivibrionaceae</taxon>
        <taxon>Anaerobiospirillum</taxon>
    </lineage>
</organism>
<feature type="transmembrane region" description="Helical" evidence="2">
    <location>
        <begin position="455"/>
        <end position="475"/>
    </location>
</feature>
<name>A0A2X0VSR0_9GAMM</name>
<feature type="transmembrane region" description="Helical" evidence="2">
    <location>
        <begin position="402"/>
        <end position="422"/>
    </location>
</feature>
<feature type="region of interest" description="Disordered" evidence="1">
    <location>
        <begin position="1"/>
        <end position="36"/>
    </location>
</feature>
<dbReference type="InterPro" id="IPR010364">
    <property type="entry name" value="Uncharacterised_IM_CreD"/>
</dbReference>
<gene>
    <name evidence="3" type="primary">creD_1</name>
    <name evidence="3" type="ORF">NCTC13093_02214</name>
</gene>
<feature type="transmembrane region" description="Helical" evidence="2">
    <location>
        <begin position="374"/>
        <end position="396"/>
    </location>
</feature>
<accession>A0A2X0VSR0</accession>
<feature type="compositionally biased region" description="Basic and acidic residues" evidence="1">
    <location>
        <begin position="1"/>
        <end position="31"/>
    </location>
</feature>
<reference evidence="3 4" key="1">
    <citation type="submission" date="2018-06" db="EMBL/GenBank/DDBJ databases">
        <authorList>
            <consortium name="Pathogen Informatics"/>
            <person name="Doyle S."/>
        </authorList>
    </citation>
    <scope>NUCLEOTIDE SEQUENCE [LARGE SCALE GENOMIC DNA]</scope>
    <source>
        <strain evidence="3 4">NCTC13093</strain>
    </source>
</reference>
<evidence type="ECO:0000313" key="4">
    <source>
        <dbReference type="Proteomes" id="UP000250086"/>
    </source>
</evidence>
<proteinExistence type="predicted"/>
<evidence type="ECO:0000256" key="2">
    <source>
        <dbReference type="SAM" id="Phobius"/>
    </source>
</evidence>
<keyword evidence="2" id="KW-0812">Transmembrane</keyword>
<dbReference type="Proteomes" id="UP000250086">
    <property type="component" value="Unassembled WGS sequence"/>
</dbReference>
<evidence type="ECO:0000256" key="1">
    <source>
        <dbReference type="SAM" id="MobiDB-lite"/>
    </source>
</evidence>
<keyword evidence="2" id="KW-1133">Transmembrane helix</keyword>
<keyword evidence="2" id="KW-0472">Membrane</keyword>
<feature type="transmembrane region" description="Helical" evidence="2">
    <location>
        <begin position="118"/>
        <end position="135"/>
    </location>
</feature>
<dbReference type="AlphaFoldDB" id="A0A2X0VSR0"/>
<dbReference type="GO" id="GO:0005886">
    <property type="term" value="C:plasma membrane"/>
    <property type="evidence" value="ECO:0007669"/>
    <property type="project" value="TreeGrafter"/>
</dbReference>